<keyword evidence="10" id="KW-1185">Reference proteome</keyword>
<keyword evidence="4" id="KW-0808">Transferase</keyword>
<feature type="compositionally biased region" description="Basic and acidic residues" evidence="6">
    <location>
        <begin position="786"/>
        <end position="799"/>
    </location>
</feature>
<evidence type="ECO:0000256" key="5">
    <source>
        <dbReference type="ARBA" id="ARBA00022777"/>
    </source>
</evidence>
<feature type="compositionally biased region" description="Polar residues" evidence="6">
    <location>
        <begin position="843"/>
        <end position="855"/>
    </location>
</feature>
<evidence type="ECO:0000256" key="7">
    <source>
        <dbReference type="SAM" id="Phobius"/>
    </source>
</evidence>
<sequence>MRFRRTRLLPTGSKKLTAAARLLRPRTILGQLTRVLVASIALALVLLGVIVAREVGSYRDTDATARAVSLALSAQDLMHELQRERGLTNGLLGGDATLRPALDNQRAATDAARRSLDAALLADAPGASRVRTALGQLTALGGTRDGVDARNTDRPGAFQFYTGAIGTLGQARPGLDHARDERVWRGLQALYSLGDAKEFTAQERGFLNGVFTAGGFGPGEYSQFLNIRAARQAAVTAFEQNADPNQRAGFDAVAQSGDAVRAAETEAVALAADHGPLPRPVAAADWWTQMTSVIDAQRGVQSTVGTAIERRADQLRTDAAIKLGVYTGAAVLALLALVVLVVASARAIVRPLAALSTEADDVASRRLPGLIDAWHTTSGAEPDPPRPVRTPAGASTEIVSVAEAFDRVQATAYELASQQALLQRNTTESLANLGRRNQNLVRRQLALISEFEKEELDPKMLANMFELDHLATRMRRNAESLLVLVGEASPRRWAEPIPLTDVVRAALSEVDDYRRVALRRVDDIPVTGAVVSELAHMLAELIENGLAFSPPDLEVEIYGRRLGQQYLLAVVDHGVGMSAEQLADANARLRGEADFLVAPTRFLGHYVVGRLARRLGIEVELMVSPVSGVVARLLLPGGLLADPNAPRQEPKQEVEHAVRDAHESNGHEPDRPVPGGPVVDQVAAPRPTLGAPEPADRRPTAHGAATPADANGIGAAPADGASSVVDANGRAIARGSGADGPSTSTGSVLPSVLPANGESRGRASGGAAQDRPGVPPGRERLGRHRLAADRAQHSSEPHPDPFPTLPPGPMKDSLYAAQRNRPGGGSSPAAGSGPDESRRAAPNSGSSQSDSNATHTRPHSAEDTAVAEVQRTRNGLVKRARKTRDAGARPGPAPRPPTAPAADRSPDQVRSMLSGFRAGHQRGESDGQQRIPASTTQEEPR</sequence>
<organism evidence="9 10">
    <name type="scientific">Nocardia mexicana</name>
    <dbReference type="NCBI Taxonomy" id="279262"/>
    <lineage>
        <taxon>Bacteria</taxon>
        <taxon>Bacillati</taxon>
        <taxon>Actinomycetota</taxon>
        <taxon>Actinomycetes</taxon>
        <taxon>Mycobacteriales</taxon>
        <taxon>Nocardiaceae</taxon>
        <taxon>Nocardia</taxon>
    </lineage>
</organism>
<evidence type="ECO:0000256" key="2">
    <source>
        <dbReference type="ARBA" id="ARBA00012438"/>
    </source>
</evidence>
<dbReference type="EMBL" id="QQAZ01000002">
    <property type="protein sequence ID" value="RDI54641.1"/>
    <property type="molecule type" value="Genomic_DNA"/>
</dbReference>
<comment type="caution">
    <text evidence="9">The sequence shown here is derived from an EMBL/GenBank/DDBJ whole genome shotgun (WGS) entry which is preliminary data.</text>
</comment>
<evidence type="ECO:0000259" key="8">
    <source>
        <dbReference type="Pfam" id="PF08376"/>
    </source>
</evidence>
<feature type="domain" description="Nitrate/nitrite sensing protein" evidence="8">
    <location>
        <begin position="76"/>
        <end position="308"/>
    </location>
</feature>
<keyword evidence="7" id="KW-0472">Membrane</keyword>
<dbReference type="STRING" id="1210089.GCA_001613165_03840"/>
<feature type="transmembrane region" description="Helical" evidence="7">
    <location>
        <begin position="323"/>
        <end position="343"/>
    </location>
</feature>
<dbReference type="AlphaFoldDB" id="A0A370HDS9"/>
<dbReference type="InterPro" id="IPR036890">
    <property type="entry name" value="HATPase_C_sf"/>
</dbReference>
<feature type="compositionally biased region" description="Polar residues" evidence="6">
    <location>
        <begin position="928"/>
        <end position="941"/>
    </location>
</feature>
<dbReference type="PANTHER" id="PTHR45436:SF5">
    <property type="entry name" value="SENSOR HISTIDINE KINASE TRCS"/>
    <property type="match status" value="1"/>
</dbReference>
<dbReference type="EC" id="2.7.13.3" evidence="2"/>
<evidence type="ECO:0000256" key="1">
    <source>
        <dbReference type="ARBA" id="ARBA00000085"/>
    </source>
</evidence>
<dbReference type="Pfam" id="PF08376">
    <property type="entry name" value="NIT"/>
    <property type="match status" value="1"/>
</dbReference>
<keyword evidence="5 9" id="KW-0418">Kinase</keyword>
<dbReference type="GO" id="GO:0000160">
    <property type="term" value="P:phosphorelay signal transduction system"/>
    <property type="evidence" value="ECO:0007669"/>
    <property type="project" value="TreeGrafter"/>
</dbReference>
<protein>
    <recommendedName>
        <fullName evidence="2">histidine kinase</fullName>
        <ecNumber evidence="2">2.7.13.3</ecNumber>
    </recommendedName>
</protein>
<dbReference type="Proteomes" id="UP000255355">
    <property type="component" value="Unassembled WGS sequence"/>
</dbReference>
<keyword evidence="7" id="KW-1133">Transmembrane helix</keyword>
<feature type="compositionally biased region" description="Pro residues" evidence="6">
    <location>
        <begin position="800"/>
        <end position="809"/>
    </location>
</feature>
<keyword evidence="3" id="KW-0597">Phosphoprotein</keyword>
<dbReference type="Gene3D" id="3.30.565.10">
    <property type="entry name" value="Histidine kinase-like ATPase, C-terminal domain"/>
    <property type="match status" value="1"/>
</dbReference>
<dbReference type="InterPro" id="IPR013587">
    <property type="entry name" value="Nitrate/nitrite_sensing"/>
</dbReference>
<evidence type="ECO:0000313" key="9">
    <source>
        <dbReference type="EMBL" id="RDI54641.1"/>
    </source>
</evidence>
<feature type="compositionally biased region" description="Basic and acidic residues" evidence="6">
    <location>
        <begin position="648"/>
        <end position="671"/>
    </location>
</feature>
<comment type="catalytic activity">
    <reaction evidence="1">
        <text>ATP + protein L-histidine = ADP + protein N-phospho-L-histidine.</text>
        <dbReference type="EC" id="2.7.13.3"/>
    </reaction>
</comment>
<dbReference type="PANTHER" id="PTHR45436">
    <property type="entry name" value="SENSOR HISTIDINE KINASE YKOH"/>
    <property type="match status" value="1"/>
</dbReference>
<feature type="region of interest" description="Disordered" evidence="6">
    <location>
        <begin position="643"/>
        <end position="717"/>
    </location>
</feature>
<evidence type="ECO:0000313" key="10">
    <source>
        <dbReference type="Proteomes" id="UP000255355"/>
    </source>
</evidence>
<gene>
    <name evidence="9" type="ORF">DFR68_102770</name>
</gene>
<feature type="compositionally biased region" description="Low complexity" evidence="6">
    <location>
        <begin position="676"/>
        <end position="685"/>
    </location>
</feature>
<evidence type="ECO:0000256" key="3">
    <source>
        <dbReference type="ARBA" id="ARBA00022553"/>
    </source>
</evidence>
<feature type="region of interest" description="Disordered" evidence="6">
    <location>
        <begin position="732"/>
        <end position="941"/>
    </location>
</feature>
<name>A0A370HDS9_9NOCA</name>
<evidence type="ECO:0000256" key="6">
    <source>
        <dbReference type="SAM" id="MobiDB-lite"/>
    </source>
</evidence>
<evidence type="ECO:0000256" key="4">
    <source>
        <dbReference type="ARBA" id="ARBA00022679"/>
    </source>
</evidence>
<keyword evidence="7" id="KW-0812">Transmembrane</keyword>
<dbReference type="InterPro" id="IPR050428">
    <property type="entry name" value="TCS_sensor_his_kinase"/>
</dbReference>
<proteinExistence type="predicted"/>
<reference evidence="9 10" key="1">
    <citation type="submission" date="2018-07" db="EMBL/GenBank/DDBJ databases">
        <title>Genomic Encyclopedia of Type Strains, Phase IV (KMG-IV): sequencing the most valuable type-strain genomes for metagenomic binning, comparative biology and taxonomic classification.</title>
        <authorList>
            <person name="Goeker M."/>
        </authorList>
    </citation>
    <scope>NUCLEOTIDE SEQUENCE [LARGE SCALE GENOMIC DNA]</scope>
    <source>
        <strain evidence="9 10">DSM 44952</strain>
    </source>
</reference>
<accession>A0A370HDS9</accession>
<dbReference type="GO" id="GO:0004673">
    <property type="term" value="F:protein histidine kinase activity"/>
    <property type="evidence" value="ECO:0007669"/>
    <property type="project" value="UniProtKB-EC"/>
</dbReference>
<dbReference type="SUPFAM" id="SSF55874">
    <property type="entry name" value="ATPase domain of HSP90 chaperone/DNA topoisomerase II/histidine kinase"/>
    <property type="match status" value="1"/>
</dbReference>
<dbReference type="GO" id="GO:0005886">
    <property type="term" value="C:plasma membrane"/>
    <property type="evidence" value="ECO:0007669"/>
    <property type="project" value="TreeGrafter"/>
</dbReference>